<dbReference type="PANTHER" id="PTHR34107:SF4">
    <property type="entry name" value="SLL1222 PROTEIN"/>
    <property type="match status" value="1"/>
</dbReference>
<dbReference type="PANTHER" id="PTHR34107">
    <property type="entry name" value="SLL0198 PROTEIN-RELATED"/>
    <property type="match status" value="1"/>
</dbReference>
<proteinExistence type="predicted"/>
<dbReference type="InterPro" id="IPR008538">
    <property type="entry name" value="Uma2"/>
</dbReference>
<sequence>MSIADHDELIAAVPRTLRMTEDEYDQWREENLRGEWVDGEVELMSPASTVHVQLQVLLSNVLHSYCSEKRLGEILGPELAIRLARQRRRRTPDLLFVQTSRLNLIRPTYLDGPPDAVFEIVSPDSVRRDWRDKYLEYDAAGVGEYWIIDPLSEVVEAYGRTEGGPFAALAEQDGRIASQVIPGFYLKPEWLWQRPLPTPFALLRELGILPAT</sequence>
<dbReference type="InterPro" id="IPR012296">
    <property type="entry name" value="Nuclease_put_TT1808"/>
</dbReference>
<dbReference type="GO" id="GO:0004519">
    <property type="term" value="F:endonuclease activity"/>
    <property type="evidence" value="ECO:0007669"/>
    <property type="project" value="UniProtKB-KW"/>
</dbReference>
<name>A0A7C2P8D2_9PLAN</name>
<accession>A0A7C2P8D2</accession>
<reference evidence="2" key="1">
    <citation type="journal article" date="2020" name="mSystems">
        <title>Genome- and Community-Level Interaction Insights into Carbon Utilization and Element Cycling Functions of Hydrothermarchaeota in Hydrothermal Sediment.</title>
        <authorList>
            <person name="Zhou Z."/>
            <person name="Liu Y."/>
            <person name="Xu W."/>
            <person name="Pan J."/>
            <person name="Luo Z.H."/>
            <person name="Li M."/>
        </authorList>
    </citation>
    <scope>NUCLEOTIDE SEQUENCE [LARGE SCALE GENOMIC DNA]</scope>
    <source>
        <strain evidence="2">SpSt-339</strain>
    </source>
</reference>
<dbReference type="CDD" id="cd06260">
    <property type="entry name" value="DUF820-like"/>
    <property type="match status" value="1"/>
</dbReference>
<dbReference type="AlphaFoldDB" id="A0A7C2P8D2"/>
<keyword evidence="2" id="KW-0378">Hydrolase</keyword>
<dbReference type="Gene3D" id="3.90.1570.10">
    <property type="entry name" value="tt1808, chain A"/>
    <property type="match status" value="1"/>
</dbReference>
<evidence type="ECO:0000313" key="2">
    <source>
        <dbReference type="EMBL" id="HEN17175.1"/>
    </source>
</evidence>
<gene>
    <name evidence="2" type="ORF">ENQ76_17095</name>
</gene>
<protein>
    <submittedName>
        <fullName evidence="2">Uma2 family endonuclease</fullName>
    </submittedName>
</protein>
<keyword evidence="2" id="KW-0540">Nuclease</keyword>
<dbReference type="SUPFAM" id="SSF52980">
    <property type="entry name" value="Restriction endonuclease-like"/>
    <property type="match status" value="1"/>
</dbReference>
<evidence type="ECO:0000259" key="1">
    <source>
        <dbReference type="Pfam" id="PF05685"/>
    </source>
</evidence>
<organism evidence="2">
    <name type="scientific">Schlesneria paludicola</name>
    <dbReference type="NCBI Taxonomy" id="360056"/>
    <lineage>
        <taxon>Bacteria</taxon>
        <taxon>Pseudomonadati</taxon>
        <taxon>Planctomycetota</taxon>
        <taxon>Planctomycetia</taxon>
        <taxon>Planctomycetales</taxon>
        <taxon>Planctomycetaceae</taxon>
        <taxon>Schlesneria</taxon>
    </lineage>
</organism>
<dbReference type="InterPro" id="IPR011335">
    <property type="entry name" value="Restrct_endonuc-II-like"/>
</dbReference>
<dbReference type="Pfam" id="PF05685">
    <property type="entry name" value="Uma2"/>
    <property type="match status" value="1"/>
</dbReference>
<comment type="caution">
    <text evidence="2">The sequence shown here is derived from an EMBL/GenBank/DDBJ whole genome shotgun (WGS) entry which is preliminary data.</text>
</comment>
<dbReference type="EMBL" id="DSOK01000467">
    <property type="protein sequence ID" value="HEN17175.1"/>
    <property type="molecule type" value="Genomic_DNA"/>
</dbReference>
<keyword evidence="2" id="KW-0255">Endonuclease</keyword>
<feature type="domain" description="Putative restriction endonuclease" evidence="1">
    <location>
        <begin position="22"/>
        <end position="186"/>
    </location>
</feature>